<evidence type="ECO:0000256" key="9">
    <source>
        <dbReference type="ARBA" id="ARBA00023014"/>
    </source>
</evidence>
<evidence type="ECO:0000313" key="12">
    <source>
        <dbReference type="EMBL" id="RUL86461.1"/>
    </source>
</evidence>
<dbReference type="GO" id="GO:0000103">
    <property type="term" value="P:sulfate assimilation"/>
    <property type="evidence" value="ECO:0007669"/>
    <property type="project" value="TreeGrafter"/>
</dbReference>
<dbReference type="Gene3D" id="3.90.480.20">
    <property type="match status" value="1"/>
</dbReference>
<feature type="domain" description="Nitrite/Sulfite reductase ferredoxin-like" evidence="11">
    <location>
        <begin position="365"/>
        <end position="433"/>
    </location>
</feature>
<dbReference type="SUPFAM" id="SSF56014">
    <property type="entry name" value="Nitrite and sulphite reductase 4Fe-4S domain-like"/>
    <property type="match status" value="2"/>
</dbReference>
<evidence type="ECO:0000256" key="1">
    <source>
        <dbReference type="ARBA" id="ARBA00001929"/>
    </source>
</evidence>
<dbReference type="Gene3D" id="3.30.413.10">
    <property type="entry name" value="Sulfite Reductase Hemoprotein, domain 1"/>
    <property type="match status" value="2"/>
</dbReference>
<name>A0A432MHP2_9BACT</name>
<keyword evidence="5" id="KW-0349">Heme</keyword>
<dbReference type="InterPro" id="IPR045854">
    <property type="entry name" value="NO2/SO3_Rdtase_4Fe4S_sf"/>
</dbReference>
<accession>A0A432MHP2</accession>
<evidence type="ECO:0000313" key="13">
    <source>
        <dbReference type="Proteomes" id="UP000280296"/>
    </source>
</evidence>
<dbReference type="GO" id="GO:0050311">
    <property type="term" value="F:sulfite reductase (ferredoxin) activity"/>
    <property type="evidence" value="ECO:0007669"/>
    <property type="project" value="TreeGrafter"/>
</dbReference>
<dbReference type="InterPro" id="IPR045169">
    <property type="entry name" value="NO2/SO3_Rdtase_4Fe4S_prot"/>
</dbReference>
<comment type="cofactor">
    <cofactor evidence="2">
        <name>[4Fe-4S] cluster</name>
        <dbReference type="ChEBI" id="CHEBI:49883"/>
    </cofactor>
</comment>
<keyword evidence="6" id="KW-0479">Metal-binding</keyword>
<dbReference type="Pfam" id="PF03460">
    <property type="entry name" value="NIR_SIR_ferr"/>
    <property type="match status" value="2"/>
</dbReference>
<comment type="caution">
    <text evidence="12">The sequence shown here is derived from an EMBL/GenBank/DDBJ whole genome shotgun (WGS) entry which is preliminary data.</text>
</comment>
<reference evidence="12 13" key="2">
    <citation type="submission" date="2019-01" db="EMBL/GenBank/DDBJ databases">
        <title>Tautonia sociabilis, a novel thermotolerant planctomycete of Isosphaeraceae family, isolated from a 4000 m deep subterranean habitat.</title>
        <authorList>
            <person name="Kovaleva O.L."/>
            <person name="Elcheninov A.G."/>
            <person name="Van Heerden E."/>
            <person name="Toshchakov S.V."/>
            <person name="Novikov A."/>
            <person name="Bonch-Osmolovskaya E.A."/>
            <person name="Kublanov I.V."/>
        </authorList>
    </citation>
    <scope>NUCLEOTIDE SEQUENCE [LARGE SCALE GENOMIC DNA]</scope>
    <source>
        <strain evidence="12 13">GM2012</strain>
    </source>
</reference>
<comment type="cofactor">
    <cofactor evidence="1">
        <name>siroheme</name>
        <dbReference type="ChEBI" id="CHEBI:60052"/>
    </cofactor>
</comment>
<dbReference type="GO" id="GO:0046872">
    <property type="term" value="F:metal ion binding"/>
    <property type="evidence" value="ECO:0007669"/>
    <property type="project" value="UniProtKB-KW"/>
</dbReference>
<dbReference type="PANTHER" id="PTHR11493">
    <property type="entry name" value="SULFITE REDUCTASE [NADPH] SUBUNIT BETA-RELATED"/>
    <property type="match status" value="1"/>
</dbReference>
<sequence length="604" mass="66101">MSTGGNGETKGKGNGKLSKVEALKRESQYLKLPLLDELNAGGASISDDAMQILKFHGSYQQDDRDVRVQRRREGQEPAYSFMVRVRIPGGRIDARQYLACDELARSVGNGTLRITTRQEFQLHGVLKQDLKATVRRINETLLDTLAACGDVERNILCCPAPIHDRVRARMQEDCAALAAHLSPRASSYWDIWLDGEKIDNPDAPKPGPALVPTPGDDAVEPIYGKTYMPRKFKTAFALPDDNCTDAYANDLGFLAVVEGGELVGYNVVVGGGMGTTPSARKTFPAVAVELCYVPRSEVLRIAEAVVKVQRDFGDRGDRKRARLKYVIFDWGIDAFRSKVEEYLGGPLTPPKDLPVTEVDDHLGWHEQGDGSWFLGIPVENGRIKDEGSLRLASGLRAYFERYGAPARLTCLQSILLADIPADRKDEVNAWLEEYGIASVERTSTVRRWAMACPALPTCGLAVTESERVLPSVLDRFEEAMAALGLEGERYSVHMTGCPNGCARPYNCDIGLVGRGASKNPDGSPGPGTYTIFLGGRIQGDRLNVLFKDYVPIDRIVDELIPVFSRFKAEREEGESFGDFCHRVGVEALAAEAAASSSASEPAKA</sequence>
<evidence type="ECO:0000259" key="10">
    <source>
        <dbReference type="Pfam" id="PF01077"/>
    </source>
</evidence>
<evidence type="ECO:0000256" key="3">
    <source>
        <dbReference type="ARBA" id="ARBA00010429"/>
    </source>
</evidence>
<evidence type="ECO:0000256" key="8">
    <source>
        <dbReference type="ARBA" id="ARBA00023004"/>
    </source>
</evidence>
<proteinExistence type="inferred from homology"/>
<dbReference type="PRINTS" id="PR00397">
    <property type="entry name" value="SIROHAEM"/>
</dbReference>
<dbReference type="InterPro" id="IPR036136">
    <property type="entry name" value="Nit/Sulf_reduc_fer-like_dom_sf"/>
</dbReference>
<keyword evidence="7" id="KW-0560">Oxidoreductase</keyword>
<dbReference type="Pfam" id="PF01077">
    <property type="entry name" value="NIR_SIR"/>
    <property type="match status" value="1"/>
</dbReference>
<evidence type="ECO:0000256" key="5">
    <source>
        <dbReference type="ARBA" id="ARBA00022617"/>
    </source>
</evidence>
<evidence type="ECO:0000259" key="11">
    <source>
        <dbReference type="Pfam" id="PF03460"/>
    </source>
</evidence>
<evidence type="ECO:0000256" key="4">
    <source>
        <dbReference type="ARBA" id="ARBA00022485"/>
    </source>
</evidence>
<protein>
    <submittedName>
        <fullName evidence="12">NADPH-dependent assimilatory sulfite reductase hemoprotein subunit</fullName>
    </submittedName>
</protein>
<keyword evidence="9" id="KW-0411">Iron-sulfur</keyword>
<evidence type="ECO:0000256" key="6">
    <source>
        <dbReference type="ARBA" id="ARBA00022723"/>
    </source>
</evidence>
<dbReference type="PANTHER" id="PTHR11493:SF47">
    <property type="entry name" value="SULFITE REDUCTASE [NADPH] SUBUNIT BETA"/>
    <property type="match status" value="1"/>
</dbReference>
<dbReference type="AlphaFoldDB" id="A0A432MHP2"/>
<organism evidence="12 13">
    <name type="scientific">Tautonia sociabilis</name>
    <dbReference type="NCBI Taxonomy" id="2080755"/>
    <lineage>
        <taxon>Bacteria</taxon>
        <taxon>Pseudomonadati</taxon>
        <taxon>Planctomycetota</taxon>
        <taxon>Planctomycetia</taxon>
        <taxon>Isosphaerales</taxon>
        <taxon>Isosphaeraceae</taxon>
        <taxon>Tautonia</taxon>
    </lineage>
</organism>
<feature type="domain" description="Nitrite/sulphite reductase 4Fe-4S" evidence="10">
    <location>
        <begin position="180"/>
        <end position="345"/>
    </location>
</feature>
<keyword evidence="8" id="KW-0408">Iron</keyword>
<dbReference type="GO" id="GO:0020037">
    <property type="term" value="F:heme binding"/>
    <property type="evidence" value="ECO:0007669"/>
    <property type="project" value="InterPro"/>
</dbReference>
<dbReference type="EMBL" id="RYZH01000031">
    <property type="protein sequence ID" value="RUL86461.1"/>
    <property type="molecule type" value="Genomic_DNA"/>
</dbReference>
<dbReference type="SUPFAM" id="SSF55124">
    <property type="entry name" value="Nitrite/Sulfite reductase N-terminal domain-like"/>
    <property type="match status" value="2"/>
</dbReference>
<feature type="domain" description="Nitrite/Sulfite reductase ferredoxin-like" evidence="11">
    <location>
        <begin position="75"/>
        <end position="139"/>
    </location>
</feature>
<dbReference type="OrthoDB" id="9803707at2"/>
<dbReference type="RefSeq" id="WP_126726459.1">
    <property type="nucleotide sequence ID" value="NZ_RYZH01000031.1"/>
</dbReference>
<dbReference type="Proteomes" id="UP000280296">
    <property type="component" value="Unassembled WGS sequence"/>
</dbReference>
<dbReference type="GO" id="GO:0009337">
    <property type="term" value="C:sulfite reductase complex (NADPH)"/>
    <property type="evidence" value="ECO:0007669"/>
    <property type="project" value="TreeGrafter"/>
</dbReference>
<keyword evidence="13" id="KW-1185">Reference proteome</keyword>
<comment type="similarity">
    <text evidence="3">Belongs to the nitrite and sulfite reductase 4Fe-4S domain family.</text>
</comment>
<dbReference type="InterPro" id="IPR006067">
    <property type="entry name" value="NO2/SO3_Rdtase_4Fe4S_dom"/>
</dbReference>
<dbReference type="GO" id="GO:0051539">
    <property type="term" value="F:4 iron, 4 sulfur cluster binding"/>
    <property type="evidence" value="ECO:0007669"/>
    <property type="project" value="UniProtKB-KW"/>
</dbReference>
<keyword evidence="4" id="KW-0004">4Fe-4S</keyword>
<evidence type="ECO:0000256" key="7">
    <source>
        <dbReference type="ARBA" id="ARBA00023002"/>
    </source>
</evidence>
<dbReference type="InterPro" id="IPR005117">
    <property type="entry name" value="NiRdtase/SiRdtase_haem-b_fer"/>
</dbReference>
<dbReference type="Gene3D" id="3.90.480.10">
    <property type="entry name" value="Sulfite Reductase Hemoprotein,Domain 2"/>
    <property type="match status" value="1"/>
</dbReference>
<dbReference type="NCBIfam" id="NF010029">
    <property type="entry name" value="PRK13504.1"/>
    <property type="match status" value="1"/>
</dbReference>
<dbReference type="PROSITE" id="PS00365">
    <property type="entry name" value="NIR_SIR"/>
    <property type="match status" value="1"/>
</dbReference>
<evidence type="ECO:0000256" key="2">
    <source>
        <dbReference type="ARBA" id="ARBA00001966"/>
    </source>
</evidence>
<dbReference type="InterPro" id="IPR006066">
    <property type="entry name" value="NO2/SO3_Rdtase_FeS/sirohaem_BS"/>
</dbReference>
<gene>
    <name evidence="12" type="ORF">TsocGM_15935</name>
</gene>
<dbReference type="GO" id="GO:0016002">
    <property type="term" value="F:sulfite reductase activity"/>
    <property type="evidence" value="ECO:0007669"/>
    <property type="project" value="TreeGrafter"/>
</dbReference>
<reference evidence="12 13" key="1">
    <citation type="submission" date="2018-12" db="EMBL/GenBank/DDBJ databases">
        <authorList>
            <person name="Toschakov S.V."/>
        </authorList>
    </citation>
    <scope>NUCLEOTIDE SEQUENCE [LARGE SCALE GENOMIC DNA]</scope>
    <source>
        <strain evidence="12 13">GM2012</strain>
    </source>
</reference>
<dbReference type="FunFam" id="3.30.413.10:FF:000014">
    <property type="entry name" value="Sulfite reductase [ferredoxin], chloroplastic"/>
    <property type="match status" value="1"/>
</dbReference>